<evidence type="ECO:0000256" key="2">
    <source>
        <dbReference type="ARBA" id="ARBA00022723"/>
    </source>
</evidence>
<feature type="region of interest" description="Disordered" evidence="6">
    <location>
        <begin position="467"/>
        <end position="490"/>
    </location>
</feature>
<evidence type="ECO:0000313" key="8">
    <source>
        <dbReference type="Ensembl" id="ENSSLDP00000013838.1"/>
    </source>
</evidence>
<dbReference type="PANTHER" id="PTHR46481">
    <property type="entry name" value="ZINC FINGER BED DOMAIN-CONTAINING PROTEIN 4"/>
    <property type="match status" value="1"/>
</dbReference>
<dbReference type="GeneTree" id="ENSGT00940000161131"/>
<feature type="compositionally biased region" description="Basic and acidic residues" evidence="6">
    <location>
        <begin position="70"/>
        <end position="88"/>
    </location>
</feature>
<dbReference type="Ensembl" id="ENSSLDT00000014353.1">
    <property type="protein sequence ID" value="ENSSLDP00000013838.1"/>
    <property type="gene ID" value="ENSSLDG00000011032.1"/>
</dbReference>
<feature type="region of interest" description="Disordered" evidence="6">
    <location>
        <begin position="56"/>
        <end position="88"/>
    </location>
</feature>
<organism evidence="8 9">
    <name type="scientific">Seriola lalandi dorsalis</name>
    <dbReference type="NCBI Taxonomy" id="1841481"/>
    <lineage>
        <taxon>Eukaryota</taxon>
        <taxon>Metazoa</taxon>
        <taxon>Chordata</taxon>
        <taxon>Craniata</taxon>
        <taxon>Vertebrata</taxon>
        <taxon>Euteleostomi</taxon>
        <taxon>Actinopterygii</taxon>
        <taxon>Neopterygii</taxon>
        <taxon>Teleostei</taxon>
        <taxon>Neoteleostei</taxon>
        <taxon>Acanthomorphata</taxon>
        <taxon>Carangaria</taxon>
        <taxon>Carangiformes</taxon>
        <taxon>Carangidae</taxon>
        <taxon>Seriola</taxon>
    </lineage>
</organism>
<comment type="subcellular location">
    <subcellularLocation>
        <location evidence="1">Nucleus</location>
    </subcellularLocation>
</comment>
<dbReference type="GO" id="GO:0005634">
    <property type="term" value="C:nucleus"/>
    <property type="evidence" value="ECO:0007669"/>
    <property type="project" value="UniProtKB-SubCell"/>
</dbReference>
<sequence length="607" mass="68974">APRPPLLHSLTACGCMMAKWKMSAVWSFFTVTNQTTATCNVRKKEIRYCGNTTNLHKHIKTHPNQNSELQSKRKEEERVKDRQHRDRDPLQRLFSMGNSIQSLAEMIVKDIQPVSVVEDEGFRNFVKTLDHRYKIPSRKTLMEEKIPALYEECRSKVRKVLDAANILVLTTDMWTSRATEAYLTVSCHVIDENWQMQAYVLQTSSFSGKHSADNICSELKRITDEWGITAKVHAVITDNGANMVAAVHKAGWAHYPCFAHTLNLVVKDSIKALPDLFDIQRKCSAIVAFFHHSTRAAERLKEIQKQLKLPEHKLIQSVETRWNSVFYMFERLFEQKEAVTTVLCLCGKSSLCLSEEDWSMVSLSIDALRPFEEVTKEISTEKHASVSKVIPLVTLLRRSTATHESQGIKLAAELSSQCQHRFRAIETFYGLAVSTFLDTRFKNLGFHDMANVEAVKKRLITEMQSVNQTSVSAPEPSTSSATKFDSQVLASQEHRTPGTDAFIEMRRYSEEKPIPRDGDPLLWWKTNEPTFPSLSKLAKKHLTVIATSVPAERIFSKAGQLVSERRSSIKGKNFLHLLRHESQDSLDFGLWNALFSGDGRIHSPVAL</sequence>
<keyword evidence="5" id="KW-0539">Nucleus</keyword>
<keyword evidence="2" id="KW-0479">Metal-binding</keyword>
<keyword evidence="3" id="KW-0863">Zinc-finger</keyword>
<dbReference type="SUPFAM" id="SSF140996">
    <property type="entry name" value="Hermes dimerisation domain"/>
    <property type="match status" value="1"/>
</dbReference>
<dbReference type="Gene3D" id="1.10.10.1070">
    <property type="entry name" value="Zinc finger, BED domain-containing"/>
    <property type="match status" value="1"/>
</dbReference>
<protein>
    <recommendedName>
        <fullName evidence="7">HAT C-terminal dimerisation domain-containing protein</fullName>
    </recommendedName>
</protein>
<dbReference type="Proteomes" id="UP000261360">
    <property type="component" value="Unplaced"/>
</dbReference>
<name>A0A3B4XPZ3_SERLL</name>
<feature type="domain" description="HAT C-terminal dimerisation" evidence="7">
    <location>
        <begin position="504"/>
        <end position="578"/>
    </location>
</feature>
<evidence type="ECO:0000256" key="3">
    <source>
        <dbReference type="ARBA" id="ARBA00022771"/>
    </source>
</evidence>
<keyword evidence="4" id="KW-0862">Zinc</keyword>
<evidence type="ECO:0000259" key="7">
    <source>
        <dbReference type="Pfam" id="PF05699"/>
    </source>
</evidence>
<reference evidence="8" key="1">
    <citation type="submission" date="2025-08" db="UniProtKB">
        <authorList>
            <consortium name="Ensembl"/>
        </authorList>
    </citation>
    <scope>IDENTIFICATION</scope>
</reference>
<dbReference type="Pfam" id="PF05699">
    <property type="entry name" value="Dimer_Tnp_hAT"/>
    <property type="match status" value="1"/>
</dbReference>
<evidence type="ECO:0000256" key="5">
    <source>
        <dbReference type="ARBA" id="ARBA00023242"/>
    </source>
</evidence>
<dbReference type="PANTHER" id="PTHR46481:SF10">
    <property type="entry name" value="ZINC FINGER BED DOMAIN-CONTAINING PROTEIN 39"/>
    <property type="match status" value="1"/>
</dbReference>
<evidence type="ECO:0000256" key="1">
    <source>
        <dbReference type="ARBA" id="ARBA00004123"/>
    </source>
</evidence>
<dbReference type="GO" id="GO:0008270">
    <property type="term" value="F:zinc ion binding"/>
    <property type="evidence" value="ECO:0007669"/>
    <property type="project" value="UniProtKB-KW"/>
</dbReference>
<dbReference type="InterPro" id="IPR052035">
    <property type="entry name" value="ZnF_BED_domain_contain"/>
</dbReference>
<dbReference type="InterPro" id="IPR008906">
    <property type="entry name" value="HATC_C_dom"/>
</dbReference>
<dbReference type="GO" id="GO:0046983">
    <property type="term" value="F:protein dimerization activity"/>
    <property type="evidence" value="ECO:0007669"/>
    <property type="project" value="InterPro"/>
</dbReference>
<proteinExistence type="predicted"/>
<dbReference type="AlphaFoldDB" id="A0A3B4XPZ3"/>
<dbReference type="InterPro" id="IPR012337">
    <property type="entry name" value="RNaseH-like_sf"/>
</dbReference>
<dbReference type="SUPFAM" id="SSF53098">
    <property type="entry name" value="Ribonuclease H-like"/>
    <property type="match status" value="1"/>
</dbReference>
<evidence type="ECO:0000313" key="9">
    <source>
        <dbReference type="Proteomes" id="UP000261360"/>
    </source>
</evidence>
<evidence type="ECO:0000256" key="4">
    <source>
        <dbReference type="ARBA" id="ARBA00022833"/>
    </source>
</evidence>
<evidence type="ECO:0000256" key="6">
    <source>
        <dbReference type="SAM" id="MobiDB-lite"/>
    </source>
</evidence>
<reference evidence="8" key="2">
    <citation type="submission" date="2025-09" db="UniProtKB">
        <authorList>
            <consortium name="Ensembl"/>
        </authorList>
    </citation>
    <scope>IDENTIFICATION</scope>
</reference>
<keyword evidence="9" id="KW-1185">Reference proteome</keyword>
<accession>A0A3B4XPZ3</accession>